<evidence type="ECO:0000256" key="1">
    <source>
        <dbReference type="ARBA" id="ARBA00022729"/>
    </source>
</evidence>
<evidence type="ECO:0000313" key="4">
    <source>
        <dbReference type="Proteomes" id="UP000260665"/>
    </source>
</evidence>
<organism evidence="3 4">
    <name type="scientific">Rhodoferax lacus</name>
    <dbReference type="NCBI Taxonomy" id="2184758"/>
    <lineage>
        <taxon>Bacteria</taxon>
        <taxon>Pseudomonadati</taxon>
        <taxon>Pseudomonadota</taxon>
        <taxon>Betaproteobacteria</taxon>
        <taxon>Burkholderiales</taxon>
        <taxon>Comamonadaceae</taxon>
        <taxon>Rhodoferax</taxon>
    </lineage>
</organism>
<gene>
    <name evidence="3" type="ORF">DIC66_08695</name>
</gene>
<feature type="domain" description="BON" evidence="2">
    <location>
        <begin position="126"/>
        <end position="193"/>
    </location>
</feature>
<dbReference type="PROSITE" id="PS50914">
    <property type="entry name" value="BON"/>
    <property type="match status" value="2"/>
</dbReference>
<evidence type="ECO:0000313" key="3">
    <source>
        <dbReference type="EMBL" id="RFO97209.1"/>
    </source>
</evidence>
<evidence type="ECO:0000259" key="2">
    <source>
        <dbReference type="PROSITE" id="PS50914"/>
    </source>
</evidence>
<comment type="caution">
    <text evidence="3">The sequence shown here is derived from an EMBL/GenBank/DDBJ whole genome shotgun (WGS) entry which is preliminary data.</text>
</comment>
<protein>
    <submittedName>
        <fullName evidence="3">Transporter</fullName>
    </submittedName>
</protein>
<sequence length="208" mass="22344">MKTTFQKSILALTLTAGLLSLGGCFPLMVGGAVTGALVASDRRTSGTVVEDNAIQLKARNRIEDALGERAHINTTSYNRQLLLTGEVPSEQDKQLAEKAASGVENLRNIVNELAVLGNATLTQRSSDALVTSRVKANLFDAKDLFANAFKVTTERGTVYLMGRVTQREANRATEVVSGTSGVQRVVRILEIISEDELANMLPAPDSKK</sequence>
<dbReference type="PANTHER" id="PTHR34606:SF4">
    <property type="entry name" value="OUTER MEMBRANE LIPOPROTEIN DOLP"/>
    <property type="match status" value="1"/>
</dbReference>
<dbReference type="PANTHER" id="PTHR34606">
    <property type="entry name" value="BON DOMAIN-CONTAINING PROTEIN"/>
    <property type="match status" value="1"/>
</dbReference>
<dbReference type="PROSITE" id="PS51257">
    <property type="entry name" value="PROKAR_LIPOPROTEIN"/>
    <property type="match status" value="1"/>
</dbReference>
<keyword evidence="1" id="KW-0732">Signal</keyword>
<dbReference type="AlphaFoldDB" id="A0A3E1RCX8"/>
<accession>A0A3E1RCX8</accession>
<reference evidence="3 4" key="1">
    <citation type="submission" date="2018-05" db="EMBL/GenBank/DDBJ databases">
        <title>Rhodoferax soyangensis sp.nov., isolated from an oligotrophic freshwater lake.</title>
        <authorList>
            <person name="Park M."/>
        </authorList>
    </citation>
    <scope>NUCLEOTIDE SEQUENCE [LARGE SCALE GENOMIC DNA]</scope>
    <source>
        <strain evidence="3 4">IMCC26218</strain>
    </source>
</reference>
<keyword evidence="4" id="KW-1185">Reference proteome</keyword>
<dbReference type="InterPro" id="IPR007055">
    <property type="entry name" value="BON_dom"/>
</dbReference>
<dbReference type="RefSeq" id="WP_117176169.1">
    <property type="nucleotide sequence ID" value="NZ_QFZK01000004.1"/>
</dbReference>
<dbReference type="Gene3D" id="3.40.1520.20">
    <property type="match status" value="1"/>
</dbReference>
<dbReference type="Pfam" id="PF04972">
    <property type="entry name" value="BON"/>
    <property type="match status" value="2"/>
</dbReference>
<feature type="domain" description="BON" evidence="2">
    <location>
        <begin position="50"/>
        <end position="117"/>
    </location>
</feature>
<dbReference type="SMART" id="SM00749">
    <property type="entry name" value="BON"/>
    <property type="match status" value="2"/>
</dbReference>
<dbReference type="InterPro" id="IPR051686">
    <property type="entry name" value="Lipoprotein_DolP"/>
</dbReference>
<dbReference type="InterPro" id="IPR014004">
    <property type="entry name" value="Transpt-assoc_nodulatn_dom_bac"/>
</dbReference>
<name>A0A3E1RCX8_9BURK</name>
<dbReference type="OrthoDB" id="5294487at2"/>
<dbReference type="Proteomes" id="UP000260665">
    <property type="component" value="Unassembled WGS sequence"/>
</dbReference>
<dbReference type="EMBL" id="QFZK01000004">
    <property type="protein sequence ID" value="RFO97209.1"/>
    <property type="molecule type" value="Genomic_DNA"/>
</dbReference>
<proteinExistence type="predicted"/>